<dbReference type="InterPro" id="IPR018484">
    <property type="entry name" value="FGGY_N"/>
</dbReference>
<dbReference type="Pfam" id="PF02782">
    <property type="entry name" value="FGGY_C"/>
    <property type="match status" value="1"/>
</dbReference>
<feature type="binding site" evidence="11">
    <location>
        <position position="83"/>
    </location>
    <ligand>
        <name>glycerol</name>
        <dbReference type="ChEBI" id="CHEBI:17754"/>
    </ligand>
</feature>
<accession>A0A2J8B3T6</accession>
<feature type="binding site" evidence="11">
    <location>
        <position position="420"/>
    </location>
    <ligand>
        <name>ADP</name>
        <dbReference type="ChEBI" id="CHEBI:456216"/>
    </ligand>
</feature>
<feature type="binding site" evidence="11">
    <location>
        <position position="312"/>
    </location>
    <ligand>
        <name>ADP</name>
        <dbReference type="ChEBI" id="CHEBI:456216"/>
    </ligand>
</feature>
<evidence type="ECO:0000256" key="1">
    <source>
        <dbReference type="ARBA" id="ARBA00005190"/>
    </source>
</evidence>
<dbReference type="PANTHER" id="PTHR10196:SF69">
    <property type="entry name" value="GLYCEROL KINASE"/>
    <property type="match status" value="1"/>
</dbReference>
<sequence length="508" mass="56032">MKKYILAIDQGTTSSRTIIFDDKGKIVAQAKIPFKQYYPEPGYVEHDPEEIYLTVCQSIQLAMAKENITAAEILAVSITNQRETVVVWDKNTGKPVYPAIVWQCRRTADLCYELVKNGCEDMIRAKTGLVADAYFSGSKIRWILDNVPNVRIRAEKGELLAGTIDAWLLWKLTAGTVHATDYSNAARTMLFNIHSLTWDDELLSMLDIPRCLLPEVKPNAHIFGYVLDENFGDTDWREVPIAGMAGDQQAALFGQACFNIGTIKSTYGTGGFILAQTGKTPVKSQHRLLTTVAWNVGDGVQYALEGSVFNAGSTLQWLKDELGLIQTMDEVEVLARQAGKHGNPVIVPAFTGLGAPYWNMEARGAIFGLTRGVNRAQLCRAALESIAYQVADVYSCISRDCVEAGVWKIGEKRLMRVDGGAAVSDIMLQLQADLIDATVERPQVVETTALGSALMAGLGVGLWQNISEVAKLWHRDIAFVPKCTEAKRNELMHGWHRAVNAVLFTTDE</sequence>
<evidence type="ECO:0000256" key="12">
    <source>
        <dbReference type="RuleBase" id="RU003733"/>
    </source>
</evidence>
<feature type="binding site" evidence="11">
    <location>
        <position position="420"/>
    </location>
    <ligand>
        <name>ATP</name>
        <dbReference type="ChEBI" id="CHEBI:30616"/>
    </ligand>
</feature>
<feature type="binding site" evidence="11">
    <location>
        <position position="134"/>
    </location>
    <ligand>
        <name>glycerol</name>
        <dbReference type="ChEBI" id="CHEBI:17754"/>
    </ligand>
</feature>
<comment type="subunit">
    <text evidence="10 11">Homotetramer and homodimer (in equilibrium).</text>
</comment>
<dbReference type="SUPFAM" id="SSF53067">
    <property type="entry name" value="Actin-like ATPase domain"/>
    <property type="match status" value="2"/>
</dbReference>
<dbReference type="GO" id="GO:0019563">
    <property type="term" value="P:glycerol catabolic process"/>
    <property type="evidence" value="ECO:0007669"/>
    <property type="project" value="UniProtKB-UniRule"/>
</dbReference>
<dbReference type="PANTHER" id="PTHR10196">
    <property type="entry name" value="SUGAR KINASE"/>
    <property type="match status" value="1"/>
</dbReference>
<dbReference type="InterPro" id="IPR000577">
    <property type="entry name" value="Carb_kinase_FGGY"/>
</dbReference>
<feature type="binding site" evidence="11">
    <location>
        <position position="83"/>
    </location>
    <ligand>
        <name>sn-glycerol 3-phosphate</name>
        <dbReference type="ChEBI" id="CHEBI:57597"/>
    </ligand>
</feature>
<feature type="binding site" evidence="11">
    <location>
        <position position="14"/>
    </location>
    <ligand>
        <name>ATP</name>
        <dbReference type="ChEBI" id="CHEBI:30616"/>
    </ligand>
</feature>
<keyword evidence="7 11" id="KW-0067">ATP-binding</keyword>
<dbReference type="InterPro" id="IPR018483">
    <property type="entry name" value="Carb_kinase_FGGY_CS"/>
</dbReference>
<evidence type="ECO:0000256" key="8">
    <source>
        <dbReference type="ARBA" id="ARBA00052101"/>
    </source>
</evidence>
<dbReference type="NCBIfam" id="TIGR01311">
    <property type="entry name" value="glycerol_kin"/>
    <property type="match status" value="1"/>
</dbReference>
<dbReference type="EMBL" id="NBZD01000001">
    <property type="protein sequence ID" value="PNH19432.1"/>
    <property type="molecule type" value="Genomic_DNA"/>
</dbReference>
<gene>
    <name evidence="11" type="primary">glpK</name>
    <name evidence="15" type="ORF">B7R76_00660</name>
</gene>
<dbReference type="GO" id="GO:0005829">
    <property type="term" value="C:cytosol"/>
    <property type="evidence" value="ECO:0007669"/>
    <property type="project" value="TreeGrafter"/>
</dbReference>
<feature type="binding site" evidence="11">
    <location>
        <position position="134"/>
    </location>
    <ligand>
        <name>sn-glycerol 3-phosphate</name>
        <dbReference type="ChEBI" id="CHEBI:57597"/>
    </ligand>
</feature>
<feature type="binding site" evidence="11">
    <location>
        <position position="82"/>
    </location>
    <ligand>
        <name>sn-glycerol 3-phosphate</name>
        <dbReference type="ChEBI" id="CHEBI:57597"/>
    </ligand>
</feature>
<feature type="domain" description="Carbohydrate kinase FGGY C-terminal" evidence="14">
    <location>
        <begin position="265"/>
        <end position="457"/>
    </location>
</feature>
<dbReference type="InterPro" id="IPR043129">
    <property type="entry name" value="ATPase_NBD"/>
</dbReference>
<name>A0A2J8B3T6_9FIRM</name>
<dbReference type="GO" id="GO:0005524">
    <property type="term" value="F:ATP binding"/>
    <property type="evidence" value="ECO:0007669"/>
    <property type="project" value="UniProtKB-UniRule"/>
</dbReference>
<organism evidence="15 16">
    <name type="scientific">Mageeibacillus indolicus</name>
    <dbReference type="NCBI Taxonomy" id="884684"/>
    <lineage>
        <taxon>Bacteria</taxon>
        <taxon>Bacillati</taxon>
        <taxon>Bacillota</taxon>
        <taxon>Clostridia</taxon>
        <taxon>Eubacteriales</taxon>
        <taxon>Oscillospiraceae</taxon>
        <taxon>Mageeibacillus</taxon>
    </lineage>
</organism>
<dbReference type="PIRSF" id="PIRSF000538">
    <property type="entry name" value="GlpK"/>
    <property type="match status" value="1"/>
</dbReference>
<evidence type="ECO:0000256" key="6">
    <source>
        <dbReference type="ARBA" id="ARBA00022798"/>
    </source>
</evidence>
<feature type="binding site" evidence="11">
    <location>
        <position position="248"/>
    </location>
    <ligand>
        <name>glycerol</name>
        <dbReference type="ChEBI" id="CHEBI:17754"/>
    </ligand>
</feature>
<dbReference type="NCBIfam" id="NF000756">
    <property type="entry name" value="PRK00047.1"/>
    <property type="match status" value="1"/>
</dbReference>
<feature type="binding site" evidence="11">
    <location>
        <position position="12"/>
    </location>
    <ligand>
        <name>sn-glycerol 3-phosphate</name>
        <dbReference type="ChEBI" id="CHEBI:57597"/>
    </ligand>
</feature>
<dbReference type="CDD" id="cd07786">
    <property type="entry name" value="FGGY_EcGK_like"/>
    <property type="match status" value="1"/>
</dbReference>
<feature type="binding site" evidence="11">
    <location>
        <position position="247"/>
    </location>
    <ligand>
        <name>sn-glycerol 3-phosphate</name>
        <dbReference type="ChEBI" id="CHEBI:57597"/>
    </ligand>
</feature>
<comment type="caution">
    <text evidence="15">The sequence shown here is derived from an EMBL/GenBank/DDBJ whole genome shotgun (WGS) entry which is preliminary data.</text>
</comment>
<dbReference type="PROSITE" id="PS00445">
    <property type="entry name" value="FGGY_KINASES_2"/>
    <property type="match status" value="1"/>
</dbReference>
<feature type="binding site" evidence="11">
    <location>
        <position position="269"/>
    </location>
    <ligand>
        <name>ADP</name>
        <dbReference type="ChEBI" id="CHEBI:456216"/>
    </ligand>
</feature>
<evidence type="ECO:0000256" key="10">
    <source>
        <dbReference type="ARBA" id="ARBA00063665"/>
    </source>
</evidence>
<dbReference type="InterPro" id="IPR005999">
    <property type="entry name" value="Glycerol_kin"/>
</dbReference>
<keyword evidence="6 11" id="KW-0319">Glycerol metabolism</keyword>
<evidence type="ECO:0000256" key="2">
    <source>
        <dbReference type="ARBA" id="ARBA00009156"/>
    </source>
</evidence>
<dbReference type="InterPro" id="IPR018485">
    <property type="entry name" value="FGGY_C"/>
</dbReference>
<keyword evidence="4 11" id="KW-0547">Nucleotide-binding</keyword>
<dbReference type="EC" id="2.7.1.30" evidence="11"/>
<protein>
    <recommendedName>
        <fullName evidence="11">Glycerol kinase</fullName>
        <ecNumber evidence="11">2.7.1.30</ecNumber>
    </recommendedName>
    <alternativeName>
        <fullName evidence="11">ATP:glycerol 3-phosphotransferase</fullName>
    </alternativeName>
    <alternativeName>
        <fullName evidence="11">Glycerokinase</fullName>
        <shortName evidence="11">GK</shortName>
    </alternativeName>
</protein>
<proteinExistence type="inferred from homology"/>
<feature type="binding site" evidence="11">
    <location>
        <position position="247"/>
    </location>
    <ligand>
        <name>glycerol</name>
        <dbReference type="ChEBI" id="CHEBI:17754"/>
    </ligand>
</feature>
<dbReference type="PROSITE" id="PS00933">
    <property type="entry name" value="FGGY_KINASES_1"/>
    <property type="match status" value="1"/>
</dbReference>
<dbReference type="AlphaFoldDB" id="A0A2J8B3T6"/>
<evidence type="ECO:0000256" key="4">
    <source>
        <dbReference type="ARBA" id="ARBA00022741"/>
    </source>
</evidence>
<comment type="function">
    <text evidence="9 11">Key enzyme in the regulation of glycerol uptake and metabolism. Catalyzes the phosphorylation of glycerol to yield sn-glycerol 3-phosphate.</text>
</comment>
<feature type="domain" description="Carbohydrate kinase FGGY N-terminal" evidence="13">
    <location>
        <begin position="4"/>
        <end position="254"/>
    </location>
</feature>
<keyword evidence="3 11" id="KW-0808">Transferase</keyword>
<comment type="caution">
    <text evidence="11">Lacks conserved residue(s) required for the propagation of feature annotation.</text>
</comment>
<dbReference type="Pfam" id="PF00370">
    <property type="entry name" value="FGGY_N"/>
    <property type="match status" value="1"/>
</dbReference>
<evidence type="ECO:0000256" key="9">
    <source>
        <dbReference type="ARBA" id="ARBA00054633"/>
    </source>
</evidence>
<dbReference type="GO" id="GO:0006072">
    <property type="term" value="P:glycerol-3-phosphate metabolic process"/>
    <property type="evidence" value="ECO:0007669"/>
    <property type="project" value="InterPro"/>
</dbReference>
<dbReference type="FunFam" id="3.30.420.40:FF:000007">
    <property type="entry name" value="Glycerol kinase"/>
    <property type="match status" value="1"/>
</dbReference>
<dbReference type="FunFam" id="3.30.420.40:FF:000008">
    <property type="entry name" value="Glycerol kinase"/>
    <property type="match status" value="1"/>
</dbReference>
<feature type="binding site" evidence="11">
    <location>
        <position position="269"/>
    </location>
    <ligand>
        <name>ATP</name>
        <dbReference type="ChEBI" id="CHEBI:30616"/>
    </ligand>
</feature>
<reference evidence="16" key="1">
    <citation type="submission" date="2017-04" db="EMBL/GenBank/DDBJ databases">
        <authorList>
            <person name="Bumgarner R.E."/>
            <person name="Fredricks D.N."/>
            <person name="Srinivasan S."/>
        </authorList>
    </citation>
    <scope>NUCLEOTIDE SEQUENCE [LARGE SCALE GENOMIC DNA]</scope>
    <source>
        <strain evidence="16">KA00405</strain>
    </source>
</reference>
<comment type="activity regulation">
    <text evidence="11">Activated by phosphorylation and inhibited by fructose 1,6-bisphosphate (FBP).</text>
</comment>
<dbReference type="RefSeq" id="WP_034574333.1">
    <property type="nucleotide sequence ID" value="NZ_NBZD01000001.1"/>
</dbReference>
<dbReference type="Gene3D" id="3.30.420.40">
    <property type="match status" value="2"/>
</dbReference>
<dbReference type="HAMAP" id="MF_00186">
    <property type="entry name" value="Glycerol_kin"/>
    <property type="match status" value="1"/>
</dbReference>
<feature type="binding site" evidence="11">
    <location>
        <position position="82"/>
    </location>
    <ligand>
        <name>glycerol</name>
        <dbReference type="ChEBI" id="CHEBI:17754"/>
    </ligand>
</feature>
<evidence type="ECO:0000256" key="3">
    <source>
        <dbReference type="ARBA" id="ARBA00022679"/>
    </source>
</evidence>
<dbReference type="UniPathway" id="UPA00618">
    <property type="reaction ID" value="UER00672"/>
</dbReference>
<dbReference type="GO" id="GO:0004370">
    <property type="term" value="F:glycerol kinase activity"/>
    <property type="evidence" value="ECO:0007669"/>
    <property type="project" value="UniProtKB-UniRule"/>
</dbReference>
<feature type="binding site" evidence="11">
    <location>
        <position position="12"/>
    </location>
    <ligand>
        <name>ATP</name>
        <dbReference type="ChEBI" id="CHEBI:30616"/>
    </ligand>
</feature>
<evidence type="ECO:0000259" key="14">
    <source>
        <dbReference type="Pfam" id="PF02782"/>
    </source>
</evidence>
<evidence type="ECO:0000313" key="16">
    <source>
        <dbReference type="Proteomes" id="UP000236394"/>
    </source>
</evidence>
<evidence type="ECO:0000256" key="5">
    <source>
        <dbReference type="ARBA" id="ARBA00022777"/>
    </source>
</evidence>
<evidence type="ECO:0000256" key="11">
    <source>
        <dbReference type="HAMAP-Rule" id="MF_00186"/>
    </source>
</evidence>
<feature type="binding site" evidence="11">
    <location>
        <position position="316"/>
    </location>
    <ligand>
        <name>ATP</name>
        <dbReference type="ChEBI" id="CHEBI:30616"/>
    </ligand>
</feature>
<evidence type="ECO:0000256" key="7">
    <source>
        <dbReference type="ARBA" id="ARBA00022840"/>
    </source>
</evidence>
<comment type="catalytic activity">
    <reaction evidence="8 11">
        <text>glycerol + ATP = sn-glycerol 3-phosphate + ADP + H(+)</text>
        <dbReference type="Rhea" id="RHEA:21644"/>
        <dbReference type="ChEBI" id="CHEBI:15378"/>
        <dbReference type="ChEBI" id="CHEBI:17754"/>
        <dbReference type="ChEBI" id="CHEBI:30616"/>
        <dbReference type="ChEBI" id="CHEBI:57597"/>
        <dbReference type="ChEBI" id="CHEBI:456216"/>
        <dbReference type="EC" id="2.7.1.30"/>
    </reaction>
</comment>
<feature type="binding site" evidence="11">
    <location>
        <position position="312"/>
    </location>
    <ligand>
        <name>ATP</name>
        <dbReference type="ChEBI" id="CHEBI:30616"/>
    </ligand>
</feature>
<feature type="binding site" evidence="11">
    <location>
        <position position="16"/>
    </location>
    <ligand>
        <name>ADP</name>
        <dbReference type="ChEBI" id="CHEBI:456216"/>
    </ligand>
</feature>
<feature type="binding site" evidence="11">
    <location>
        <position position="12"/>
    </location>
    <ligand>
        <name>ADP</name>
        <dbReference type="ChEBI" id="CHEBI:456216"/>
    </ligand>
</feature>
<comment type="similarity">
    <text evidence="2 11 12">Belongs to the FGGY kinase family.</text>
</comment>
<evidence type="ECO:0000259" key="13">
    <source>
        <dbReference type="Pfam" id="PF00370"/>
    </source>
</evidence>
<feature type="binding site" evidence="11">
    <location>
        <position position="13"/>
    </location>
    <ligand>
        <name>ATP</name>
        <dbReference type="ChEBI" id="CHEBI:30616"/>
    </ligand>
</feature>
<comment type="pathway">
    <text evidence="1 11">Polyol metabolism; glycerol degradation via glycerol kinase pathway; sn-glycerol 3-phosphate from glycerol: step 1/1.</text>
</comment>
<dbReference type="Proteomes" id="UP000236394">
    <property type="component" value="Unassembled WGS sequence"/>
</dbReference>
<evidence type="ECO:0000313" key="15">
    <source>
        <dbReference type="EMBL" id="PNH19432.1"/>
    </source>
</evidence>
<keyword evidence="5 11" id="KW-0418">Kinase</keyword>